<dbReference type="eggNOG" id="ENOG5033QYA">
    <property type="taxonomic scope" value="Bacteria"/>
</dbReference>
<dbReference type="Proteomes" id="UP000014984">
    <property type="component" value="Chromosome"/>
</dbReference>
<evidence type="ECO:0000313" key="4">
    <source>
        <dbReference type="Proteomes" id="UP000014984"/>
    </source>
</evidence>
<dbReference type="STRING" id="1276220.STAIW_v1c02900"/>
<keyword evidence="2" id="KW-0472">Membrane</keyword>
<evidence type="ECO:0000256" key="1">
    <source>
        <dbReference type="SAM" id="MobiDB-lite"/>
    </source>
</evidence>
<dbReference type="Gene3D" id="1.10.1760.20">
    <property type="match status" value="1"/>
</dbReference>
<feature type="transmembrane region" description="Helical" evidence="2">
    <location>
        <begin position="238"/>
        <end position="263"/>
    </location>
</feature>
<proteinExistence type="predicted"/>
<evidence type="ECO:0000313" key="3">
    <source>
        <dbReference type="EMBL" id="AGR40953.1"/>
    </source>
</evidence>
<feature type="transmembrane region" description="Helical" evidence="2">
    <location>
        <begin position="55"/>
        <end position="75"/>
    </location>
</feature>
<organism evidence="3 4">
    <name type="scientific">Spiroplasma taiwanense CT-1</name>
    <dbReference type="NCBI Taxonomy" id="1276220"/>
    <lineage>
        <taxon>Bacteria</taxon>
        <taxon>Bacillati</taxon>
        <taxon>Mycoplasmatota</taxon>
        <taxon>Mollicutes</taxon>
        <taxon>Entomoplasmatales</taxon>
        <taxon>Spiroplasmataceae</taxon>
        <taxon>Spiroplasma</taxon>
    </lineage>
</organism>
<feature type="transmembrane region" description="Helical" evidence="2">
    <location>
        <begin position="96"/>
        <end position="121"/>
    </location>
</feature>
<feature type="transmembrane region" description="Helical" evidence="2">
    <location>
        <begin position="141"/>
        <end position="158"/>
    </location>
</feature>
<keyword evidence="4" id="KW-1185">Reference proteome</keyword>
<feature type="region of interest" description="Disordered" evidence="1">
    <location>
        <begin position="1"/>
        <end position="28"/>
    </location>
</feature>
<keyword evidence="2 3" id="KW-0812">Transmembrane</keyword>
<dbReference type="OrthoDB" id="396721at2"/>
<feature type="transmembrane region" description="Helical" evidence="2">
    <location>
        <begin position="178"/>
        <end position="202"/>
    </location>
</feature>
<dbReference type="KEGG" id="stai:STAIW_v1c02900"/>
<dbReference type="EMBL" id="CP005074">
    <property type="protein sequence ID" value="AGR40953.1"/>
    <property type="molecule type" value="Genomic_DNA"/>
</dbReference>
<name>S5MB07_9MOLU</name>
<dbReference type="HOGENOM" id="CLU_885139_0_0_14"/>
<sequence length="275" mass="32305">MSDNKHSVPDHLDEKENKKDHYHNEHHYDNKGNHDDIIDDDFNFKYSIYINKKNLLYRLAAAGVFLALASICTFFDSMLERIFTLPLDGVILSVRYLDIFVITLSIGVLGPVFSSLIAFIVPWIHLLMDAEHGPLPSLIDSLGYFAIIWILWLLYYVIFKNSYIHKDPSKKKDLIKRWVPIAIFIPITLILYVPLTILMIYISNPDHEVEEVKNQILKIVNYHETHEHGHWTDFKEKYVVYTFIVIGFETLRFTVCYSLFAVIEPQMKKLNHIYK</sequence>
<evidence type="ECO:0000256" key="2">
    <source>
        <dbReference type="SAM" id="Phobius"/>
    </source>
</evidence>
<accession>S5MB07</accession>
<keyword evidence="2" id="KW-1133">Transmembrane helix</keyword>
<gene>
    <name evidence="3" type="ORF">STAIW_v1c02900</name>
</gene>
<protein>
    <submittedName>
        <fullName evidence="3">Transmembrane protein</fullName>
    </submittedName>
</protein>
<dbReference type="PATRIC" id="fig|1276220.3.peg.293"/>
<dbReference type="AlphaFoldDB" id="S5MB07"/>
<reference evidence="3 4" key="1">
    <citation type="journal article" date="2013" name="Genome Biol. Evol.">
        <title>Comparison of metabolic capacities and inference of gene content evolution in mosquito-associated Spiroplasma diminutum and S. taiwanense.</title>
        <authorList>
            <person name="Lo W.S."/>
            <person name="Ku C."/>
            <person name="Chen L.L."/>
            <person name="Chang T.H."/>
            <person name="Kuo C.H."/>
        </authorList>
    </citation>
    <scope>NUCLEOTIDE SEQUENCE [LARGE SCALE GENOMIC DNA]</scope>
    <source>
        <strain evidence="3">CT-1</strain>
    </source>
</reference>
<dbReference type="RefSeq" id="WP_020834092.1">
    <property type="nucleotide sequence ID" value="NC_021846.1"/>
</dbReference>